<protein>
    <submittedName>
        <fullName evidence="1">Uncharacterized protein</fullName>
    </submittedName>
</protein>
<reference evidence="1" key="1">
    <citation type="submission" date="2014-09" db="EMBL/GenBank/DDBJ databases">
        <authorList>
            <person name="Magalhaes I.L.F."/>
            <person name="Oliveira U."/>
            <person name="Santos F.R."/>
            <person name="Vidigal T.H.D.A."/>
            <person name="Brescovit A.D."/>
            <person name="Santos A.J."/>
        </authorList>
    </citation>
    <scope>NUCLEOTIDE SEQUENCE</scope>
    <source>
        <tissue evidence="1">Shoot tissue taken approximately 20 cm above the soil surface</tissue>
    </source>
</reference>
<evidence type="ECO:0000313" key="1">
    <source>
        <dbReference type="EMBL" id="JAD21190.1"/>
    </source>
</evidence>
<dbReference type="EMBL" id="GBRH01276705">
    <property type="protein sequence ID" value="JAD21190.1"/>
    <property type="molecule type" value="Transcribed_RNA"/>
</dbReference>
<proteinExistence type="predicted"/>
<reference evidence="1" key="2">
    <citation type="journal article" date="2015" name="Data Brief">
        <title>Shoot transcriptome of the giant reed, Arundo donax.</title>
        <authorList>
            <person name="Barrero R.A."/>
            <person name="Guerrero F.D."/>
            <person name="Moolhuijzen P."/>
            <person name="Goolsby J.A."/>
            <person name="Tidwell J."/>
            <person name="Bellgard S.E."/>
            <person name="Bellgard M.I."/>
        </authorList>
    </citation>
    <scope>NUCLEOTIDE SEQUENCE</scope>
    <source>
        <tissue evidence="1">Shoot tissue taken approximately 20 cm above the soil surface</tissue>
    </source>
</reference>
<dbReference type="AlphaFoldDB" id="A0A0A8Y7Q7"/>
<accession>A0A0A8Y7Q7</accession>
<name>A0A0A8Y7Q7_ARUDO</name>
<sequence>MKDIRLCKRSHRAQCCTVCIGPEKKEIPHRSPLIS</sequence>
<organism evidence="1">
    <name type="scientific">Arundo donax</name>
    <name type="common">Giant reed</name>
    <name type="synonym">Donax arundinaceus</name>
    <dbReference type="NCBI Taxonomy" id="35708"/>
    <lineage>
        <taxon>Eukaryota</taxon>
        <taxon>Viridiplantae</taxon>
        <taxon>Streptophyta</taxon>
        <taxon>Embryophyta</taxon>
        <taxon>Tracheophyta</taxon>
        <taxon>Spermatophyta</taxon>
        <taxon>Magnoliopsida</taxon>
        <taxon>Liliopsida</taxon>
        <taxon>Poales</taxon>
        <taxon>Poaceae</taxon>
        <taxon>PACMAD clade</taxon>
        <taxon>Arundinoideae</taxon>
        <taxon>Arundineae</taxon>
        <taxon>Arundo</taxon>
    </lineage>
</organism>